<feature type="region of interest" description="Disordered" evidence="1">
    <location>
        <begin position="1"/>
        <end position="41"/>
    </location>
</feature>
<dbReference type="HOGENOM" id="CLU_1441872_0_0_1"/>
<keyword evidence="3" id="KW-1185">Reference proteome</keyword>
<gene>
    <name evidence="2" type="ORF">COCCADRAFT_42593</name>
</gene>
<name>W6XYA2_COCC2</name>
<accession>W6XYA2</accession>
<protein>
    <recommendedName>
        <fullName evidence="4">Retrotransposon gag domain-containing protein</fullName>
    </recommendedName>
</protein>
<dbReference type="RefSeq" id="XP_007718013.1">
    <property type="nucleotide sequence ID" value="XM_007719823.1"/>
</dbReference>
<dbReference type="AlphaFoldDB" id="W6XYA2"/>
<organism evidence="2 3">
    <name type="scientific">Cochliobolus carbonum (strain 26-R-13)</name>
    <name type="common">Maize leaf spot fungus</name>
    <name type="synonym">Bipolaris zeicola</name>
    <dbReference type="NCBI Taxonomy" id="930089"/>
    <lineage>
        <taxon>Eukaryota</taxon>
        <taxon>Fungi</taxon>
        <taxon>Dikarya</taxon>
        <taxon>Ascomycota</taxon>
        <taxon>Pezizomycotina</taxon>
        <taxon>Dothideomycetes</taxon>
        <taxon>Pleosporomycetidae</taxon>
        <taxon>Pleosporales</taxon>
        <taxon>Pleosporineae</taxon>
        <taxon>Pleosporaceae</taxon>
        <taxon>Bipolaris</taxon>
    </lineage>
</organism>
<dbReference type="STRING" id="930089.W6XYA2"/>
<reference evidence="2 3" key="1">
    <citation type="journal article" date="2013" name="PLoS Genet.">
        <title>Comparative genome structure, secondary metabolite, and effector coding capacity across Cochliobolus pathogens.</title>
        <authorList>
            <person name="Condon B.J."/>
            <person name="Leng Y."/>
            <person name="Wu D."/>
            <person name="Bushley K.E."/>
            <person name="Ohm R.A."/>
            <person name="Otillar R."/>
            <person name="Martin J."/>
            <person name="Schackwitz W."/>
            <person name="Grimwood J."/>
            <person name="MohdZainudin N."/>
            <person name="Xue C."/>
            <person name="Wang R."/>
            <person name="Manning V.A."/>
            <person name="Dhillon B."/>
            <person name="Tu Z.J."/>
            <person name="Steffenson B.J."/>
            <person name="Salamov A."/>
            <person name="Sun H."/>
            <person name="Lowry S."/>
            <person name="LaButti K."/>
            <person name="Han J."/>
            <person name="Copeland A."/>
            <person name="Lindquist E."/>
            <person name="Barry K."/>
            <person name="Schmutz J."/>
            <person name="Baker S.E."/>
            <person name="Ciuffetti L.M."/>
            <person name="Grigoriev I.V."/>
            <person name="Zhong S."/>
            <person name="Turgeon B.G."/>
        </authorList>
    </citation>
    <scope>NUCLEOTIDE SEQUENCE [LARGE SCALE GENOMIC DNA]</scope>
    <source>
        <strain evidence="2 3">26-R-13</strain>
    </source>
</reference>
<dbReference type="KEGG" id="bze:COCCADRAFT_42593"/>
<dbReference type="GeneID" id="19149705"/>
<proteinExistence type="predicted"/>
<dbReference type="Proteomes" id="UP000053841">
    <property type="component" value="Unassembled WGS sequence"/>
</dbReference>
<evidence type="ECO:0000313" key="2">
    <source>
        <dbReference type="EMBL" id="EUC27679.1"/>
    </source>
</evidence>
<feature type="compositionally biased region" description="Polar residues" evidence="1">
    <location>
        <begin position="1"/>
        <end position="10"/>
    </location>
</feature>
<evidence type="ECO:0000313" key="3">
    <source>
        <dbReference type="Proteomes" id="UP000053841"/>
    </source>
</evidence>
<feature type="non-terminal residue" evidence="2">
    <location>
        <position position="168"/>
    </location>
</feature>
<dbReference type="EMBL" id="KI964891">
    <property type="protein sequence ID" value="EUC27679.1"/>
    <property type="molecule type" value="Genomic_DNA"/>
</dbReference>
<sequence>MSHNPAQSQAGADGPVQSPGPVPNPAVDDEMLTPSDDEVDDDAHNLRELRNLRHQATIHAQQMAEIQAMINQLTSQLMATPNEKPIKKPKMATPDKYDGNRDGLRTFLTNIELYCGYNDGKAASWMQPYVEDFLVDIDNKGTKDDTRTLFSSWANFKEELGRIFGEVD</sequence>
<feature type="compositionally biased region" description="Acidic residues" evidence="1">
    <location>
        <begin position="27"/>
        <end position="41"/>
    </location>
</feature>
<dbReference type="OrthoDB" id="3686619at2759"/>
<evidence type="ECO:0000256" key="1">
    <source>
        <dbReference type="SAM" id="MobiDB-lite"/>
    </source>
</evidence>
<evidence type="ECO:0008006" key="4">
    <source>
        <dbReference type="Google" id="ProtNLM"/>
    </source>
</evidence>